<dbReference type="HOGENOM" id="CLU_037100_3_0_5"/>
<dbReference type="PANTHER" id="PTHR34001">
    <property type="entry name" value="BLL7405 PROTEIN"/>
    <property type="match status" value="1"/>
</dbReference>
<dbReference type="GO" id="GO:0016020">
    <property type="term" value="C:membrane"/>
    <property type="evidence" value="ECO:0007669"/>
    <property type="project" value="UniProtKB-SubCell"/>
</dbReference>
<name>B6IVG8_RHOCS</name>
<feature type="chain" id="PRO_5002846837" evidence="5">
    <location>
        <begin position="27"/>
        <end position="219"/>
    </location>
</feature>
<dbReference type="InterPro" id="IPR011250">
    <property type="entry name" value="OMP/PagP_B-barrel"/>
</dbReference>
<dbReference type="SUPFAM" id="SSF56925">
    <property type="entry name" value="OMPA-like"/>
    <property type="match status" value="1"/>
</dbReference>
<dbReference type="eggNOG" id="COG3637">
    <property type="taxonomic scope" value="Bacteria"/>
</dbReference>
<dbReference type="OrthoDB" id="8455142at2"/>
<evidence type="ECO:0000313" key="8">
    <source>
        <dbReference type="Proteomes" id="UP000001591"/>
    </source>
</evidence>
<evidence type="ECO:0000313" key="7">
    <source>
        <dbReference type="EMBL" id="ACJ00292.1"/>
    </source>
</evidence>
<evidence type="ECO:0000259" key="6">
    <source>
        <dbReference type="Pfam" id="PF13505"/>
    </source>
</evidence>
<proteinExistence type="inferred from homology"/>
<keyword evidence="3" id="KW-0472">Membrane</keyword>
<keyword evidence="8" id="KW-1185">Reference proteome</keyword>
<dbReference type="Proteomes" id="UP000001591">
    <property type="component" value="Chromosome"/>
</dbReference>
<sequence length="219" mass="23049">MTTMTRLLTVGAVAAAALLAAPAAMAESAFDGPYIGAFFAYADLDVDARATVGSVTTTGDGSGDGWTFGAYAGYGMSLGPVYAGLEAEYGLNGSSIGVRAGNIRTSFDAQDSYGVSARLGTVVMDRILVYGRFGRQWTQFDVKNTLGTVAIGSDDRLDGWRYGGGVEYALAGPGKGDNMLVRLEYSYFDYDDLATTAQLASTAAQVDESQIRVGFAYRF</sequence>
<evidence type="ECO:0000256" key="5">
    <source>
        <dbReference type="SAM" id="SignalP"/>
    </source>
</evidence>
<comment type="similarity">
    <text evidence="4">Belongs to the Omp25/RopB family.</text>
</comment>
<reference evidence="7 8" key="1">
    <citation type="journal article" date="2010" name="BMC Genomics">
        <title>Metabolic flexibility revealed in the genome of the cyst-forming alpha-1 proteobacterium Rhodospirillum centenum.</title>
        <authorList>
            <person name="Lu Y.K."/>
            <person name="Marden J."/>
            <person name="Han M."/>
            <person name="Swingley W.D."/>
            <person name="Mastrian S.D."/>
            <person name="Chowdhury S.R."/>
            <person name="Hao J."/>
            <person name="Helmy T."/>
            <person name="Kim S."/>
            <person name="Kurdoglu A.A."/>
            <person name="Matthies H.J."/>
            <person name="Rollo D."/>
            <person name="Stothard P."/>
            <person name="Blankenship R.E."/>
            <person name="Bauer C.E."/>
            <person name="Touchman J.W."/>
        </authorList>
    </citation>
    <scope>NUCLEOTIDE SEQUENCE [LARGE SCALE GENOMIC DNA]</scope>
    <source>
        <strain evidence="8">ATCC 51521 / SW</strain>
    </source>
</reference>
<dbReference type="PANTHER" id="PTHR34001:SF3">
    <property type="entry name" value="BLL7405 PROTEIN"/>
    <property type="match status" value="1"/>
</dbReference>
<evidence type="ECO:0000256" key="1">
    <source>
        <dbReference type="ARBA" id="ARBA00004370"/>
    </source>
</evidence>
<evidence type="ECO:0000256" key="4">
    <source>
        <dbReference type="ARBA" id="ARBA00038306"/>
    </source>
</evidence>
<evidence type="ECO:0000256" key="2">
    <source>
        <dbReference type="ARBA" id="ARBA00022729"/>
    </source>
</evidence>
<protein>
    <submittedName>
        <fullName evidence="7">Outer membrane protein, putative</fullName>
    </submittedName>
</protein>
<feature type="domain" description="Outer membrane protein beta-barrel" evidence="6">
    <location>
        <begin position="13"/>
        <end position="219"/>
    </location>
</feature>
<dbReference type="KEGG" id="rce:RC1_2924"/>
<gene>
    <name evidence="7" type="ordered locus">RC1_2924</name>
</gene>
<keyword evidence="2 5" id="KW-0732">Signal</keyword>
<evidence type="ECO:0000256" key="3">
    <source>
        <dbReference type="ARBA" id="ARBA00023136"/>
    </source>
</evidence>
<dbReference type="AlphaFoldDB" id="B6IVG8"/>
<dbReference type="InterPro" id="IPR027385">
    <property type="entry name" value="Beta-barrel_OMP"/>
</dbReference>
<feature type="signal peptide" evidence="5">
    <location>
        <begin position="1"/>
        <end position="26"/>
    </location>
</feature>
<comment type="subcellular location">
    <subcellularLocation>
        <location evidence="1">Membrane</location>
    </subcellularLocation>
</comment>
<dbReference type="InterPro" id="IPR051692">
    <property type="entry name" value="OMP-like"/>
</dbReference>
<dbReference type="Pfam" id="PF13505">
    <property type="entry name" value="OMP_b-brl"/>
    <property type="match status" value="1"/>
</dbReference>
<dbReference type="Gene3D" id="2.40.160.20">
    <property type="match status" value="1"/>
</dbReference>
<dbReference type="EMBL" id="CP000613">
    <property type="protein sequence ID" value="ACJ00292.1"/>
    <property type="molecule type" value="Genomic_DNA"/>
</dbReference>
<organism evidence="7 8">
    <name type="scientific">Rhodospirillum centenum (strain ATCC 51521 / SW)</name>
    <dbReference type="NCBI Taxonomy" id="414684"/>
    <lineage>
        <taxon>Bacteria</taxon>
        <taxon>Pseudomonadati</taxon>
        <taxon>Pseudomonadota</taxon>
        <taxon>Alphaproteobacteria</taxon>
        <taxon>Rhodospirillales</taxon>
        <taxon>Rhodospirillaceae</taxon>
        <taxon>Rhodospirillum</taxon>
    </lineage>
</organism>
<dbReference type="STRING" id="414684.RC1_2924"/>
<accession>B6IVG8</accession>